<keyword evidence="2 3" id="KW-0813">Transport</keyword>
<keyword evidence="4" id="KW-0874">Quinone</keyword>
<evidence type="ECO:0000256" key="4">
    <source>
        <dbReference type="RuleBase" id="RU003582"/>
    </source>
</evidence>
<protein>
    <recommendedName>
        <fullName evidence="4">NADH-quinone oxidoreductase</fullName>
        <ecNumber evidence="4">7.1.1.-</ecNumber>
    </recommendedName>
</protein>
<dbReference type="KEGG" id="cmic:caldi_23210"/>
<dbReference type="PANTHER" id="PTHR10884">
    <property type="entry name" value="NADH DEHYDROGENASE UBIQUINONE IRON-SULFUR PROTEIN 3"/>
    <property type="match status" value="1"/>
</dbReference>
<dbReference type="EMBL" id="AP025628">
    <property type="protein sequence ID" value="BDG61231.1"/>
    <property type="molecule type" value="Genomic_DNA"/>
</dbReference>
<keyword evidence="7" id="KW-1185">Reference proteome</keyword>
<dbReference type="SUPFAM" id="SSF143243">
    <property type="entry name" value="Nqo5-like"/>
    <property type="match status" value="1"/>
</dbReference>
<dbReference type="AlphaFoldDB" id="A0AA35G6F7"/>
<evidence type="ECO:0000313" key="7">
    <source>
        <dbReference type="Proteomes" id="UP001163687"/>
    </source>
</evidence>
<dbReference type="GO" id="GO:0008137">
    <property type="term" value="F:NADH dehydrogenase (ubiquinone) activity"/>
    <property type="evidence" value="ECO:0007669"/>
    <property type="project" value="InterPro"/>
</dbReference>
<dbReference type="InterPro" id="IPR001268">
    <property type="entry name" value="NADH_UbQ_OxRdtase_30kDa_su"/>
</dbReference>
<evidence type="ECO:0000259" key="5">
    <source>
        <dbReference type="Pfam" id="PF00329"/>
    </source>
</evidence>
<sequence length="164" mass="18823">MEPVNVQADLDLLAERFPGVTVAAIPAGGYEVKCSLENYLDVVRFLRERGFNYGSCITAIDWQDRLELVAQIYKLHPDYLGSPVVEVKVDGLPRQGAVVPSITPLYPGLNWHERETYDMYGIRFDGHPDLRRILLPDNWQGGHPLLKDFVDRRPQRPRLVRQRV</sequence>
<dbReference type="Proteomes" id="UP001163687">
    <property type="component" value="Chromosome"/>
</dbReference>
<dbReference type="GO" id="GO:0016651">
    <property type="term" value="F:oxidoreductase activity, acting on NAD(P)H"/>
    <property type="evidence" value="ECO:0007669"/>
    <property type="project" value="InterPro"/>
</dbReference>
<comment type="function">
    <text evidence="4">NDH-1 shuttles electrons from NADH, via FMN and iron-sulfur (Fe-S) centers, to quinones in the respiratory chain.</text>
</comment>
<reference evidence="6" key="1">
    <citation type="submission" date="2022-03" db="EMBL/GenBank/DDBJ databases">
        <title>Complete genome sequence of Caldinitratiruptor microaerophilus.</title>
        <authorList>
            <person name="Mukaiyama R."/>
            <person name="Nishiyama T."/>
            <person name="Ueda K."/>
        </authorList>
    </citation>
    <scope>NUCLEOTIDE SEQUENCE</scope>
    <source>
        <strain evidence="6">JCM 16183</strain>
    </source>
</reference>
<dbReference type="GO" id="GO:0048038">
    <property type="term" value="F:quinone binding"/>
    <property type="evidence" value="ECO:0007669"/>
    <property type="project" value="UniProtKB-KW"/>
</dbReference>
<dbReference type="PROSITE" id="PS00542">
    <property type="entry name" value="COMPLEX1_30K"/>
    <property type="match status" value="1"/>
</dbReference>
<dbReference type="InterPro" id="IPR037232">
    <property type="entry name" value="NADH_quin_OxRdtase_su_C/D-like"/>
</dbReference>
<evidence type="ECO:0000256" key="2">
    <source>
        <dbReference type="ARBA" id="ARBA00022448"/>
    </source>
</evidence>
<dbReference type="Gene3D" id="3.30.460.80">
    <property type="entry name" value="NADH:ubiquinone oxidoreductase, 30kDa subunit"/>
    <property type="match status" value="1"/>
</dbReference>
<dbReference type="PANTHER" id="PTHR10884:SF14">
    <property type="entry name" value="NADH DEHYDROGENASE [UBIQUINONE] IRON-SULFUR PROTEIN 3, MITOCHONDRIAL"/>
    <property type="match status" value="1"/>
</dbReference>
<organism evidence="6 7">
    <name type="scientific">Caldinitratiruptor microaerophilus</name>
    <dbReference type="NCBI Taxonomy" id="671077"/>
    <lineage>
        <taxon>Bacteria</taxon>
        <taxon>Bacillati</taxon>
        <taxon>Bacillota</taxon>
        <taxon>Clostridia</taxon>
        <taxon>Eubacteriales</taxon>
        <taxon>Symbiobacteriaceae</taxon>
        <taxon>Caldinitratiruptor</taxon>
    </lineage>
</organism>
<evidence type="ECO:0000256" key="3">
    <source>
        <dbReference type="RuleBase" id="RU003456"/>
    </source>
</evidence>
<keyword evidence="3" id="KW-0520">NAD</keyword>
<name>A0AA35G6F7_9FIRM</name>
<accession>A0AA35G6F7</accession>
<comment type="catalytic activity">
    <reaction evidence="4">
        <text>a quinone + NADH + 5 H(+)(in) = a quinol + NAD(+) + 4 H(+)(out)</text>
        <dbReference type="Rhea" id="RHEA:57888"/>
        <dbReference type="ChEBI" id="CHEBI:15378"/>
        <dbReference type="ChEBI" id="CHEBI:24646"/>
        <dbReference type="ChEBI" id="CHEBI:57540"/>
        <dbReference type="ChEBI" id="CHEBI:57945"/>
        <dbReference type="ChEBI" id="CHEBI:132124"/>
    </reaction>
</comment>
<keyword evidence="3" id="KW-1278">Translocase</keyword>
<dbReference type="InterPro" id="IPR020396">
    <property type="entry name" value="NADH_UbQ_OxRdtase_CS"/>
</dbReference>
<feature type="domain" description="NADH:ubiquinone oxidoreductase 30kDa subunit" evidence="5">
    <location>
        <begin position="33"/>
        <end position="150"/>
    </location>
</feature>
<evidence type="ECO:0000256" key="1">
    <source>
        <dbReference type="ARBA" id="ARBA00007569"/>
    </source>
</evidence>
<evidence type="ECO:0000313" key="6">
    <source>
        <dbReference type="EMBL" id="BDG61231.1"/>
    </source>
</evidence>
<dbReference type="RefSeq" id="WP_264841895.1">
    <property type="nucleotide sequence ID" value="NZ_AP025628.1"/>
</dbReference>
<comment type="similarity">
    <text evidence="1 3">Belongs to the complex I 30 kDa subunit family.</text>
</comment>
<gene>
    <name evidence="6" type="primary">ndhJ</name>
    <name evidence="6" type="ORF">caldi_23210</name>
</gene>
<dbReference type="Pfam" id="PF00329">
    <property type="entry name" value="Complex1_30kDa"/>
    <property type="match status" value="1"/>
</dbReference>
<proteinExistence type="inferred from homology"/>
<dbReference type="EC" id="7.1.1.-" evidence="4"/>